<dbReference type="FunFam" id="1.10.10.10:FF:000053">
    <property type="entry name" value="Serine/threonine-protein kinase RIO2"/>
    <property type="match status" value="1"/>
</dbReference>
<dbReference type="GO" id="GO:0005634">
    <property type="term" value="C:nucleus"/>
    <property type="evidence" value="ECO:0007669"/>
    <property type="project" value="TreeGrafter"/>
</dbReference>
<evidence type="ECO:0000256" key="10">
    <source>
        <dbReference type="ARBA" id="ARBA00022842"/>
    </source>
</evidence>
<keyword evidence="5" id="KW-0808">Transferase</keyword>
<comment type="catalytic activity">
    <reaction evidence="12">
        <text>L-seryl-[protein] + ATP = O-phospho-L-seryl-[protein] + ADP + H(+)</text>
        <dbReference type="Rhea" id="RHEA:17989"/>
        <dbReference type="Rhea" id="RHEA-COMP:9863"/>
        <dbReference type="Rhea" id="RHEA-COMP:11604"/>
        <dbReference type="ChEBI" id="CHEBI:15378"/>
        <dbReference type="ChEBI" id="CHEBI:29999"/>
        <dbReference type="ChEBI" id="CHEBI:30616"/>
        <dbReference type="ChEBI" id="CHEBI:83421"/>
        <dbReference type="ChEBI" id="CHEBI:456216"/>
        <dbReference type="EC" id="2.7.11.1"/>
    </reaction>
</comment>
<evidence type="ECO:0000256" key="12">
    <source>
        <dbReference type="ARBA" id="ARBA00048679"/>
    </source>
</evidence>
<evidence type="ECO:0000256" key="5">
    <source>
        <dbReference type="ARBA" id="ARBA00022679"/>
    </source>
</evidence>
<evidence type="ECO:0000256" key="15">
    <source>
        <dbReference type="SAM" id="MobiDB-lite"/>
    </source>
</evidence>
<feature type="compositionally biased region" description="Basic and acidic residues" evidence="15">
    <location>
        <begin position="420"/>
        <end position="433"/>
    </location>
</feature>
<keyword evidence="6" id="KW-0479">Metal-binding</keyword>
<dbReference type="GO" id="GO:0030688">
    <property type="term" value="C:preribosome, small subunit precursor"/>
    <property type="evidence" value="ECO:0007669"/>
    <property type="project" value="TreeGrafter"/>
</dbReference>
<comment type="similarity">
    <text evidence="2">Belongs to the protein kinase superfamily. RIO-type Ser/Thr kinase family.</text>
</comment>
<evidence type="ECO:0000256" key="11">
    <source>
        <dbReference type="ARBA" id="ARBA00047899"/>
    </source>
</evidence>
<evidence type="ECO:0000256" key="1">
    <source>
        <dbReference type="ARBA" id="ARBA00001946"/>
    </source>
</evidence>
<protein>
    <recommendedName>
        <fullName evidence="13">Serine/threonine-protein kinase RIO2</fullName>
        <ecNumber evidence="3">2.7.11.1</ecNumber>
    </recommendedName>
    <alternativeName>
        <fullName evidence="14">Serine/threonine-protein kinase rio2</fullName>
    </alternativeName>
</protein>
<keyword evidence="8" id="KW-0418">Kinase</keyword>
<proteinExistence type="inferred from homology"/>
<organism evidence="17 18">
    <name type="scientific">Lentinula aciculospora</name>
    <dbReference type="NCBI Taxonomy" id="153920"/>
    <lineage>
        <taxon>Eukaryota</taxon>
        <taxon>Fungi</taxon>
        <taxon>Dikarya</taxon>
        <taxon>Basidiomycota</taxon>
        <taxon>Agaricomycotina</taxon>
        <taxon>Agaricomycetes</taxon>
        <taxon>Agaricomycetidae</taxon>
        <taxon>Agaricales</taxon>
        <taxon>Marasmiineae</taxon>
        <taxon>Omphalotaceae</taxon>
        <taxon>Lentinula</taxon>
    </lineage>
</organism>
<evidence type="ECO:0000256" key="2">
    <source>
        <dbReference type="ARBA" id="ARBA00009196"/>
    </source>
</evidence>
<dbReference type="GO" id="GO:0030490">
    <property type="term" value="P:maturation of SSU-rRNA"/>
    <property type="evidence" value="ECO:0007669"/>
    <property type="project" value="TreeGrafter"/>
</dbReference>
<dbReference type="InterPro" id="IPR015285">
    <property type="entry name" value="RIO2_wHTH_N"/>
</dbReference>
<keyword evidence="7" id="KW-0547">Nucleotide-binding</keyword>
<dbReference type="Gene3D" id="1.10.510.10">
    <property type="entry name" value="Transferase(Phosphotransferase) domain 1"/>
    <property type="match status" value="1"/>
</dbReference>
<dbReference type="EC" id="2.7.11.1" evidence="3"/>
<dbReference type="AlphaFoldDB" id="A0A9W9DU36"/>
<evidence type="ECO:0000256" key="3">
    <source>
        <dbReference type="ARBA" id="ARBA00012513"/>
    </source>
</evidence>
<name>A0A9W9DU36_9AGAR</name>
<keyword evidence="4" id="KW-0723">Serine/threonine-protein kinase</keyword>
<evidence type="ECO:0000256" key="14">
    <source>
        <dbReference type="ARBA" id="ARBA00068837"/>
    </source>
</evidence>
<dbReference type="PANTHER" id="PTHR45852:SF1">
    <property type="entry name" value="SERINE_THREONINE-PROTEIN KINASE RIO2"/>
    <property type="match status" value="1"/>
</dbReference>
<dbReference type="SUPFAM" id="SSF46785">
    <property type="entry name" value="Winged helix' DNA-binding domain"/>
    <property type="match status" value="1"/>
</dbReference>
<keyword evidence="18" id="KW-1185">Reference proteome</keyword>
<dbReference type="GO" id="GO:0046872">
    <property type="term" value="F:metal ion binding"/>
    <property type="evidence" value="ECO:0007669"/>
    <property type="project" value="UniProtKB-KW"/>
</dbReference>
<evidence type="ECO:0000313" key="17">
    <source>
        <dbReference type="EMBL" id="KAJ4486226.1"/>
    </source>
</evidence>
<evidence type="ECO:0000256" key="9">
    <source>
        <dbReference type="ARBA" id="ARBA00022840"/>
    </source>
</evidence>
<dbReference type="Gene3D" id="1.10.10.10">
    <property type="entry name" value="Winged helix-like DNA-binding domain superfamily/Winged helix DNA-binding domain"/>
    <property type="match status" value="1"/>
</dbReference>
<dbReference type="CDD" id="cd05144">
    <property type="entry name" value="RIO2_C"/>
    <property type="match status" value="1"/>
</dbReference>
<dbReference type="InterPro" id="IPR030484">
    <property type="entry name" value="Rio2"/>
</dbReference>
<evidence type="ECO:0000256" key="7">
    <source>
        <dbReference type="ARBA" id="ARBA00022741"/>
    </source>
</evidence>
<dbReference type="InterPro" id="IPR018934">
    <property type="entry name" value="RIO_dom"/>
</dbReference>
<feature type="compositionally biased region" description="Basic and acidic residues" evidence="15">
    <location>
        <begin position="457"/>
        <end position="470"/>
    </location>
</feature>
<evidence type="ECO:0000313" key="18">
    <source>
        <dbReference type="Proteomes" id="UP001150266"/>
    </source>
</evidence>
<reference evidence="17" key="1">
    <citation type="submission" date="2022-08" db="EMBL/GenBank/DDBJ databases">
        <title>A Global Phylogenomic Analysis of the Shiitake Genus Lentinula.</title>
        <authorList>
            <consortium name="DOE Joint Genome Institute"/>
            <person name="Sierra-Patev S."/>
            <person name="Min B."/>
            <person name="Naranjo-Ortiz M."/>
            <person name="Looney B."/>
            <person name="Konkel Z."/>
            <person name="Slot J.C."/>
            <person name="Sakamoto Y."/>
            <person name="Steenwyk J.L."/>
            <person name="Rokas A."/>
            <person name="Carro J."/>
            <person name="Camarero S."/>
            <person name="Ferreira P."/>
            <person name="Molpeceres G."/>
            <person name="Ruiz-Duenas F.J."/>
            <person name="Serrano A."/>
            <person name="Henrissat B."/>
            <person name="Drula E."/>
            <person name="Hughes K.W."/>
            <person name="Mata J.L."/>
            <person name="Ishikawa N.K."/>
            <person name="Vargas-Isla R."/>
            <person name="Ushijima S."/>
            <person name="Smith C.A."/>
            <person name="Ahrendt S."/>
            <person name="Andreopoulos W."/>
            <person name="He G."/>
            <person name="Labutti K."/>
            <person name="Lipzen A."/>
            <person name="Ng V."/>
            <person name="Riley R."/>
            <person name="Sandor L."/>
            <person name="Barry K."/>
            <person name="Martinez A.T."/>
            <person name="Xiao Y."/>
            <person name="Gibbons J.G."/>
            <person name="Terashima K."/>
            <person name="Grigoriev I.V."/>
            <person name="Hibbett D.S."/>
        </authorList>
    </citation>
    <scope>NUCLEOTIDE SEQUENCE</scope>
    <source>
        <strain evidence="17">JLM2183</strain>
    </source>
</reference>
<feature type="region of interest" description="Disordered" evidence="15">
    <location>
        <begin position="327"/>
        <end position="470"/>
    </location>
</feature>
<keyword evidence="10" id="KW-0460">Magnesium</keyword>
<dbReference type="OrthoDB" id="10258631at2759"/>
<evidence type="ECO:0000256" key="6">
    <source>
        <dbReference type="ARBA" id="ARBA00022723"/>
    </source>
</evidence>
<dbReference type="InterPro" id="IPR036388">
    <property type="entry name" value="WH-like_DNA-bd_sf"/>
</dbReference>
<dbReference type="PANTHER" id="PTHR45852">
    <property type="entry name" value="SER/THR-PROTEIN KINASE RIO2"/>
    <property type="match status" value="1"/>
</dbReference>
<feature type="domain" description="RIO kinase" evidence="16">
    <location>
        <begin position="65"/>
        <end position="293"/>
    </location>
</feature>
<dbReference type="GO" id="GO:0005829">
    <property type="term" value="C:cytosol"/>
    <property type="evidence" value="ECO:0007669"/>
    <property type="project" value="TreeGrafter"/>
</dbReference>
<comment type="catalytic activity">
    <reaction evidence="11">
        <text>L-threonyl-[protein] + ATP = O-phospho-L-threonyl-[protein] + ADP + H(+)</text>
        <dbReference type="Rhea" id="RHEA:46608"/>
        <dbReference type="Rhea" id="RHEA-COMP:11060"/>
        <dbReference type="Rhea" id="RHEA-COMP:11605"/>
        <dbReference type="ChEBI" id="CHEBI:15378"/>
        <dbReference type="ChEBI" id="CHEBI:30013"/>
        <dbReference type="ChEBI" id="CHEBI:30616"/>
        <dbReference type="ChEBI" id="CHEBI:61977"/>
        <dbReference type="ChEBI" id="CHEBI:456216"/>
        <dbReference type="EC" id="2.7.11.1"/>
    </reaction>
</comment>
<dbReference type="InterPro" id="IPR036390">
    <property type="entry name" value="WH_DNA-bd_sf"/>
</dbReference>
<evidence type="ECO:0000256" key="4">
    <source>
        <dbReference type="ARBA" id="ARBA00022527"/>
    </source>
</evidence>
<evidence type="ECO:0000256" key="8">
    <source>
        <dbReference type="ARBA" id="ARBA00022777"/>
    </source>
</evidence>
<dbReference type="GO" id="GO:0005524">
    <property type="term" value="F:ATP binding"/>
    <property type="evidence" value="ECO:0007669"/>
    <property type="project" value="UniProtKB-KW"/>
</dbReference>
<dbReference type="Gene3D" id="3.30.200.20">
    <property type="entry name" value="Phosphorylase Kinase, domain 1"/>
    <property type="match status" value="1"/>
</dbReference>
<feature type="compositionally biased region" description="Basic residues" evidence="15">
    <location>
        <begin position="434"/>
        <end position="450"/>
    </location>
</feature>
<comment type="caution">
    <text evidence="17">The sequence shown here is derived from an EMBL/GenBank/DDBJ whole genome shotgun (WGS) entry which is preliminary data.</text>
</comment>
<dbReference type="Pfam" id="PF09202">
    <property type="entry name" value="Rio2_N"/>
    <property type="match status" value="1"/>
</dbReference>
<evidence type="ECO:0000256" key="13">
    <source>
        <dbReference type="ARBA" id="ARBA00068353"/>
    </source>
</evidence>
<dbReference type="InterPro" id="IPR011009">
    <property type="entry name" value="Kinase-like_dom_sf"/>
</dbReference>
<dbReference type="InterPro" id="IPR000687">
    <property type="entry name" value="RIO_kinase"/>
</dbReference>
<dbReference type="InterPro" id="IPR018935">
    <property type="entry name" value="RIO_kinase_CS"/>
</dbReference>
<dbReference type="Pfam" id="PF01163">
    <property type="entry name" value="RIO1"/>
    <property type="match status" value="1"/>
</dbReference>
<dbReference type="SMART" id="SM00090">
    <property type="entry name" value="RIO"/>
    <property type="match status" value="1"/>
</dbReference>
<dbReference type="GO" id="GO:0004674">
    <property type="term" value="F:protein serine/threonine kinase activity"/>
    <property type="evidence" value="ECO:0007669"/>
    <property type="project" value="UniProtKB-KW"/>
</dbReference>
<keyword evidence="9" id="KW-0067">ATP-binding</keyword>
<evidence type="ECO:0000259" key="16">
    <source>
        <dbReference type="SMART" id="SM00090"/>
    </source>
</evidence>
<dbReference type="Proteomes" id="UP001150266">
    <property type="component" value="Unassembled WGS sequence"/>
</dbReference>
<dbReference type="PROSITE" id="PS01245">
    <property type="entry name" value="RIO1"/>
    <property type="match status" value="1"/>
</dbReference>
<feature type="compositionally biased region" description="Acidic residues" evidence="15">
    <location>
        <begin position="331"/>
        <end position="351"/>
    </location>
</feature>
<dbReference type="EMBL" id="JAOTPV010000003">
    <property type="protein sequence ID" value="KAJ4486226.1"/>
    <property type="molecule type" value="Genomic_DNA"/>
</dbReference>
<accession>A0A9W9DU36</accession>
<comment type="cofactor">
    <cofactor evidence="1">
        <name>Mg(2+)</name>
        <dbReference type="ChEBI" id="CHEBI:18420"/>
    </cofactor>
</comment>
<dbReference type="SUPFAM" id="SSF56112">
    <property type="entry name" value="Protein kinase-like (PK-like)"/>
    <property type="match status" value="1"/>
</dbReference>
<sequence>MKLDATDLRYVTGEEFRVLTAVEMGSKNHEVVPTSLIAQISGLRNGGVNKIIGSLAKRKLVAKVQNSKYDGYRLTYGGYDFLAMRALSKRDSMHSVGNQIGVGKESDIHIVADSEGREMVLKLHRLGRISFRTIKQNRDYLGKRKSASWMYMSRLAAQKEWAFMKVLHEHGFPVPIPIDQARHCILMEFIDAYPLRQIADIPSPGKLYSSLMDIIVRFARAGLIHGDFNEFNILIRRETGEPVVIDFPQMVSTSHENAEWYFNRDVECITTFFRRRFKYESALYPKFRRTLTDEEGGEDFRLDVVVAASGFSRKDMKILEEYMDEVKEVEVEPPGDDESSESSEGENDLREEEVGLSLKREVIDITNVNGPAPSRSRSISPTASGDDGPPDSDLERTRNLSRSPPHSRPHSPAAENSARNVKDIVKSNLDKSRARQQRKYHSKRSTRRAGRPQGSKAKLDERVKLDSAWD</sequence>
<dbReference type="FunFam" id="3.30.200.20:FF:000052">
    <property type="entry name" value="Serine/threonine-protein kinase RIO2"/>
    <property type="match status" value="1"/>
</dbReference>
<gene>
    <name evidence="17" type="ORF">J3R30DRAFT_3445333</name>
</gene>